<dbReference type="Proteomes" id="UP000188268">
    <property type="component" value="Unassembled WGS sequence"/>
</dbReference>
<feature type="compositionally biased region" description="Basic and acidic residues" evidence="1">
    <location>
        <begin position="92"/>
        <end position="112"/>
    </location>
</feature>
<dbReference type="SUPFAM" id="SSF63748">
    <property type="entry name" value="Tudor/PWWP/MBT"/>
    <property type="match status" value="1"/>
</dbReference>
<accession>A0A1R3IGJ1</accession>
<gene>
    <name evidence="2" type="ORF">CCACVL1_12273</name>
</gene>
<proteinExistence type="predicted"/>
<dbReference type="EMBL" id="AWWV01010098">
    <property type="protein sequence ID" value="OMO81716.1"/>
    <property type="molecule type" value="Genomic_DNA"/>
</dbReference>
<evidence type="ECO:0000313" key="2">
    <source>
        <dbReference type="EMBL" id="OMO81716.1"/>
    </source>
</evidence>
<evidence type="ECO:0008006" key="4">
    <source>
        <dbReference type="Google" id="ProtNLM"/>
    </source>
</evidence>
<feature type="region of interest" description="Disordered" evidence="1">
    <location>
        <begin position="42"/>
        <end position="119"/>
    </location>
</feature>
<dbReference type="STRING" id="210143.A0A1R3IGJ1"/>
<dbReference type="Gene3D" id="2.30.30.140">
    <property type="match status" value="1"/>
</dbReference>
<protein>
    <recommendedName>
        <fullName evidence="4">Tudor domain-containing protein</fullName>
    </recommendedName>
</protein>
<feature type="compositionally biased region" description="Basic and acidic residues" evidence="1">
    <location>
        <begin position="461"/>
        <end position="480"/>
    </location>
</feature>
<evidence type="ECO:0000256" key="1">
    <source>
        <dbReference type="SAM" id="MobiDB-lite"/>
    </source>
</evidence>
<feature type="compositionally biased region" description="Basic and acidic residues" evidence="1">
    <location>
        <begin position="301"/>
        <end position="313"/>
    </location>
</feature>
<keyword evidence="3" id="KW-1185">Reference proteome</keyword>
<comment type="caution">
    <text evidence="2">The sequence shown here is derived from an EMBL/GenBank/DDBJ whole genome shotgun (WGS) entry which is preliminary data.</text>
</comment>
<dbReference type="OrthoDB" id="200660at2759"/>
<feature type="region of interest" description="Disordered" evidence="1">
    <location>
        <begin position="461"/>
        <end position="496"/>
    </location>
</feature>
<name>A0A1R3IGJ1_COCAP</name>
<dbReference type="CDD" id="cd20404">
    <property type="entry name" value="Tudor_Agenet_AtEML-like"/>
    <property type="match status" value="1"/>
</dbReference>
<reference evidence="2 3" key="1">
    <citation type="submission" date="2013-09" db="EMBL/GenBank/DDBJ databases">
        <title>Corchorus capsularis genome sequencing.</title>
        <authorList>
            <person name="Alam M."/>
            <person name="Haque M.S."/>
            <person name="Islam M.S."/>
            <person name="Emdad E.M."/>
            <person name="Islam M.M."/>
            <person name="Ahmed B."/>
            <person name="Halim A."/>
            <person name="Hossen Q.M.M."/>
            <person name="Hossain M.Z."/>
            <person name="Ahmed R."/>
            <person name="Khan M.M."/>
            <person name="Islam R."/>
            <person name="Rashid M.M."/>
            <person name="Khan S.A."/>
            <person name="Rahman M.S."/>
            <person name="Alam M."/>
        </authorList>
    </citation>
    <scope>NUCLEOTIDE SEQUENCE [LARGE SCALE GENOMIC DNA]</scope>
    <source>
        <strain evidence="3">cv. CVL-1</strain>
        <tissue evidence="2">Whole seedling</tissue>
    </source>
</reference>
<evidence type="ECO:0000313" key="3">
    <source>
        <dbReference type="Proteomes" id="UP000188268"/>
    </source>
</evidence>
<dbReference type="AlphaFoldDB" id="A0A1R3IGJ1"/>
<sequence length="496" mass="55399">MADKVTERSDRKMYGLVYTRATPGRCTQNAIARDDDLVIGSLPKEKLKKVSAGSSSGVKDGEREPLSEQQSSSGVKDGEREPLSEHCVGNVEGKEGTKRRTLKEDPKAEYSKKRSRSGKVLRAGNGKVELNTLLKEESKNINTPTKQKKGADGEMVRSYLLSAEKSLSRLRPRKEVPAFRIVDLEDDDNEIVVGKRVKIYWSGSRRWFTGCIEAFDKKKRLHSILYDDGDKEVLDLRKEQFELEVLPTDPFKLKIESHSARKADGLNVEDTGNVGEALMEENSKNVNGAKTMVKSSKSKQKKEAMEEAERTQEVKGSVQAVDDDSLNIKISELAERPKRSRKGLVPRVKRMRTNKVLSSDFDNVVEKQEADMNSHNVKDERKVQAGQTEFAATNKKSEDEPVAGITSVQRPGDVHYMEANHEAESIPEAESMKHCEASYPLQPFVQIGPEEAKPKVFQRKAKLENGNSDKEFKEGVDFISKKPASKKSKSNDGAAS</sequence>
<organism evidence="2 3">
    <name type="scientific">Corchorus capsularis</name>
    <name type="common">Jute</name>
    <dbReference type="NCBI Taxonomy" id="210143"/>
    <lineage>
        <taxon>Eukaryota</taxon>
        <taxon>Viridiplantae</taxon>
        <taxon>Streptophyta</taxon>
        <taxon>Embryophyta</taxon>
        <taxon>Tracheophyta</taxon>
        <taxon>Spermatophyta</taxon>
        <taxon>Magnoliopsida</taxon>
        <taxon>eudicotyledons</taxon>
        <taxon>Gunneridae</taxon>
        <taxon>Pentapetalae</taxon>
        <taxon>rosids</taxon>
        <taxon>malvids</taxon>
        <taxon>Malvales</taxon>
        <taxon>Malvaceae</taxon>
        <taxon>Grewioideae</taxon>
        <taxon>Apeibeae</taxon>
        <taxon>Corchorus</taxon>
    </lineage>
</organism>
<feature type="region of interest" description="Disordered" evidence="1">
    <location>
        <begin position="290"/>
        <end position="320"/>
    </location>
</feature>
<feature type="region of interest" description="Disordered" evidence="1">
    <location>
        <begin position="391"/>
        <end position="413"/>
    </location>
</feature>
<dbReference type="Gramene" id="OMO81716">
    <property type="protein sequence ID" value="OMO81716"/>
    <property type="gene ID" value="CCACVL1_12273"/>
</dbReference>
<dbReference type="OMA" id="STEMITM"/>